<dbReference type="EMBL" id="CP107006">
    <property type="protein sequence ID" value="UYQ92332.1"/>
    <property type="molecule type" value="Genomic_DNA"/>
</dbReference>
<evidence type="ECO:0000256" key="1">
    <source>
        <dbReference type="SAM" id="Phobius"/>
    </source>
</evidence>
<evidence type="ECO:0000259" key="2">
    <source>
        <dbReference type="Pfam" id="PF13239"/>
    </source>
</evidence>
<dbReference type="Pfam" id="PF13239">
    <property type="entry name" value="2TM"/>
    <property type="match status" value="1"/>
</dbReference>
<feature type="transmembrane region" description="Helical" evidence="1">
    <location>
        <begin position="51"/>
        <end position="68"/>
    </location>
</feature>
<accession>A0ABY6J126</accession>
<keyword evidence="4" id="KW-1185">Reference proteome</keyword>
<gene>
    <name evidence="3" type="ORF">MKQ68_19800</name>
</gene>
<protein>
    <submittedName>
        <fullName evidence="3">2TM domain-containing protein</fullName>
    </submittedName>
</protein>
<evidence type="ECO:0000313" key="4">
    <source>
        <dbReference type="Proteomes" id="UP001162741"/>
    </source>
</evidence>
<evidence type="ECO:0000313" key="3">
    <source>
        <dbReference type="EMBL" id="UYQ92332.1"/>
    </source>
</evidence>
<proteinExistence type="predicted"/>
<feature type="transmembrane region" description="Helical" evidence="1">
    <location>
        <begin position="21"/>
        <end position="39"/>
    </location>
</feature>
<dbReference type="RefSeq" id="WP_264280611.1">
    <property type="nucleotide sequence ID" value="NZ_CP107006.1"/>
</dbReference>
<sequence length="95" mass="11315">METTQQKDERLWRIARNRAGFKSHLISYLVINGFLWVLWFVTDNDKSGTPWPIWPCLGWGIGLAFAYFNAYHRDPFGDAVNEYEKLKEEQQRRGY</sequence>
<feature type="domain" description="2TM" evidence="2">
    <location>
        <begin position="17"/>
        <end position="89"/>
    </location>
</feature>
<reference evidence="3" key="1">
    <citation type="submission" date="2022-10" db="EMBL/GenBank/DDBJ databases">
        <title>Chitinophaga sp. nov., isolated from soil.</title>
        <authorList>
            <person name="Jeon C.O."/>
        </authorList>
    </citation>
    <scope>NUCLEOTIDE SEQUENCE</scope>
    <source>
        <strain evidence="3">R8</strain>
    </source>
</reference>
<organism evidence="3 4">
    <name type="scientific">Chitinophaga horti</name>
    <dbReference type="NCBI Taxonomy" id="2920382"/>
    <lineage>
        <taxon>Bacteria</taxon>
        <taxon>Pseudomonadati</taxon>
        <taxon>Bacteroidota</taxon>
        <taxon>Chitinophagia</taxon>
        <taxon>Chitinophagales</taxon>
        <taxon>Chitinophagaceae</taxon>
        <taxon>Chitinophaga</taxon>
    </lineage>
</organism>
<dbReference type="InterPro" id="IPR025698">
    <property type="entry name" value="2TM_dom"/>
</dbReference>
<name>A0ABY6J126_9BACT</name>
<keyword evidence="1" id="KW-0812">Transmembrane</keyword>
<keyword evidence="1" id="KW-1133">Transmembrane helix</keyword>
<keyword evidence="1" id="KW-0472">Membrane</keyword>
<dbReference type="Proteomes" id="UP001162741">
    <property type="component" value="Chromosome"/>
</dbReference>